<keyword evidence="2" id="KW-0547">Nucleotide-binding</keyword>
<keyword evidence="1" id="KW-0813">Transport</keyword>
<dbReference type="RefSeq" id="WP_203896872.1">
    <property type="nucleotide sequence ID" value="NZ_BOPF01000002.1"/>
</dbReference>
<evidence type="ECO:0000256" key="2">
    <source>
        <dbReference type="ARBA" id="ARBA00022741"/>
    </source>
</evidence>
<dbReference type="Pfam" id="PF00005">
    <property type="entry name" value="ABC_tran"/>
    <property type="match status" value="1"/>
</dbReference>
<evidence type="ECO:0000313" key="5">
    <source>
        <dbReference type="EMBL" id="GIJ43269.1"/>
    </source>
</evidence>
<dbReference type="InterPro" id="IPR003593">
    <property type="entry name" value="AAA+_ATPase"/>
</dbReference>
<dbReference type="PROSITE" id="PS50893">
    <property type="entry name" value="ABC_TRANSPORTER_2"/>
    <property type="match status" value="1"/>
</dbReference>
<accession>A0A8J4DMD6</accession>
<evidence type="ECO:0000313" key="6">
    <source>
        <dbReference type="Proteomes" id="UP000619260"/>
    </source>
</evidence>
<organism evidence="5 6">
    <name type="scientific">Virgisporangium aliadipatigenens</name>
    <dbReference type="NCBI Taxonomy" id="741659"/>
    <lineage>
        <taxon>Bacteria</taxon>
        <taxon>Bacillati</taxon>
        <taxon>Actinomycetota</taxon>
        <taxon>Actinomycetes</taxon>
        <taxon>Micromonosporales</taxon>
        <taxon>Micromonosporaceae</taxon>
        <taxon>Virgisporangium</taxon>
    </lineage>
</organism>
<dbReference type="CDD" id="cd03293">
    <property type="entry name" value="ABC_NrtD_SsuB_transporters"/>
    <property type="match status" value="1"/>
</dbReference>
<dbReference type="PANTHER" id="PTHR42788:SF13">
    <property type="entry name" value="ALIPHATIC SULFONATES IMPORT ATP-BINDING PROTEIN SSUB"/>
    <property type="match status" value="1"/>
</dbReference>
<comment type="caution">
    <text evidence="5">The sequence shown here is derived from an EMBL/GenBank/DDBJ whole genome shotgun (WGS) entry which is preliminary data.</text>
</comment>
<sequence length="263" mass="28962">MLDVKHLRKVYSGHGRTVEAIGDLTFHVAAGEFVTVVGPSGCGKTTLLRCIAGLLPATAGEIRVDGRPVSGPPPGLAVVFQEYGRSLFPWLRVADNVALPLRRRKLSTVERRKRVHDALAAVGLHDSLEAFPWQLSGGMQQRVAIARAVAYEPRVLLMDEPFAAVDAQTRADLEDLVRDVWRQLRITMVFVTHDIDEAVYLGQRVVMLSRSPTHVLDELTVDLPDERDQLGTRSDPGFSKLRARVYSQIRAAKAPVDLGKTAS</sequence>
<evidence type="ECO:0000256" key="1">
    <source>
        <dbReference type="ARBA" id="ARBA00022448"/>
    </source>
</evidence>
<dbReference type="Gene3D" id="3.40.50.300">
    <property type="entry name" value="P-loop containing nucleotide triphosphate hydrolases"/>
    <property type="match status" value="1"/>
</dbReference>
<dbReference type="GO" id="GO:0005524">
    <property type="term" value="F:ATP binding"/>
    <property type="evidence" value="ECO:0007669"/>
    <property type="project" value="UniProtKB-KW"/>
</dbReference>
<dbReference type="AlphaFoldDB" id="A0A8J4DMD6"/>
<dbReference type="InterPro" id="IPR027417">
    <property type="entry name" value="P-loop_NTPase"/>
</dbReference>
<dbReference type="SUPFAM" id="SSF52540">
    <property type="entry name" value="P-loop containing nucleoside triphosphate hydrolases"/>
    <property type="match status" value="1"/>
</dbReference>
<feature type="domain" description="ABC transporter" evidence="4">
    <location>
        <begin position="2"/>
        <end position="235"/>
    </location>
</feature>
<dbReference type="EMBL" id="BOPF01000002">
    <property type="protein sequence ID" value="GIJ43269.1"/>
    <property type="molecule type" value="Genomic_DNA"/>
</dbReference>
<name>A0A8J4DMD6_9ACTN</name>
<dbReference type="GO" id="GO:0016887">
    <property type="term" value="F:ATP hydrolysis activity"/>
    <property type="evidence" value="ECO:0007669"/>
    <property type="project" value="InterPro"/>
</dbReference>
<evidence type="ECO:0000256" key="3">
    <source>
        <dbReference type="ARBA" id="ARBA00022840"/>
    </source>
</evidence>
<dbReference type="SMART" id="SM00382">
    <property type="entry name" value="AAA"/>
    <property type="match status" value="1"/>
</dbReference>
<dbReference type="InterPro" id="IPR050166">
    <property type="entry name" value="ABC_transporter_ATP-bind"/>
</dbReference>
<protein>
    <submittedName>
        <fullName evidence="5">ABC transporter</fullName>
    </submittedName>
</protein>
<reference evidence="5" key="1">
    <citation type="submission" date="2021-01" db="EMBL/GenBank/DDBJ databases">
        <title>Whole genome shotgun sequence of Virgisporangium aliadipatigenens NBRC 105644.</title>
        <authorList>
            <person name="Komaki H."/>
            <person name="Tamura T."/>
        </authorList>
    </citation>
    <scope>NUCLEOTIDE SEQUENCE</scope>
    <source>
        <strain evidence="5">NBRC 105644</strain>
    </source>
</reference>
<dbReference type="InterPro" id="IPR003439">
    <property type="entry name" value="ABC_transporter-like_ATP-bd"/>
</dbReference>
<keyword evidence="3" id="KW-0067">ATP-binding</keyword>
<dbReference type="PANTHER" id="PTHR42788">
    <property type="entry name" value="TAURINE IMPORT ATP-BINDING PROTEIN-RELATED"/>
    <property type="match status" value="1"/>
</dbReference>
<dbReference type="PROSITE" id="PS00211">
    <property type="entry name" value="ABC_TRANSPORTER_1"/>
    <property type="match status" value="1"/>
</dbReference>
<evidence type="ECO:0000259" key="4">
    <source>
        <dbReference type="PROSITE" id="PS50893"/>
    </source>
</evidence>
<gene>
    <name evidence="5" type="primary">ssuB</name>
    <name evidence="5" type="ORF">Val02_01550</name>
</gene>
<dbReference type="InterPro" id="IPR017871">
    <property type="entry name" value="ABC_transporter-like_CS"/>
</dbReference>
<proteinExistence type="predicted"/>
<dbReference type="Proteomes" id="UP000619260">
    <property type="component" value="Unassembled WGS sequence"/>
</dbReference>
<keyword evidence="6" id="KW-1185">Reference proteome</keyword>